<comment type="similarity">
    <text evidence="1">Belongs to the PRORSD1 family.</text>
</comment>
<dbReference type="EMBL" id="SWCJ01000022">
    <property type="protein sequence ID" value="TKB50144.1"/>
    <property type="molecule type" value="Genomic_DNA"/>
</dbReference>
<feature type="domain" description="YbaK/aminoacyl-tRNA synthetase-associated" evidence="2">
    <location>
        <begin position="18"/>
        <end position="144"/>
    </location>
</feature>
<gene>
    <name evidence="3" type="ORF">FCL42_19190</name>
</gene>
<dbReference type="Pfam" id="PF04073">
    <property type="entry name" value="tRNA_edit"/>
    <property type="match status" value="1"/>
</dbReference>
<name>A0A4U1BG59_9GAMM</name>
<dbReference type="SUPFAM" id="SSF55826">
    <property type="entry name" value="YbaK/ProRS associated domain"/>
    <property type="match status" value="1"/>
</dbReference>
<comment type="caution">
    <text evidence="3">The sequence shown here is derived from an EMBL/GenBank/DDBJ whole genome shotgun (WGS) entry which is preliminary data.</text>
</comment>
<evidence type="ECO:0000313" key="3">
    <source>
        <dbReference type="EMBL" id="TKB50144.1"/>
    </source>
</evidence>
<keyword evidence="3" id="KW-0436">Ligase</keyword>
<dbReference type="RefSeq" id="WP_136865050.1">
    <property type="nucleotide sequence ID" value="NZ_SWCJ01000022.1"/>
</dbReference>
<evidence type="ECO:0000313" key="4">
    <source>
        <dbReference type="Proteomes" id="UP000305675"/>
    </source>
</evidence>
<dbReference type="PANTHER" id="PTHR31423:SF3">
    <property type="entry name" value="PROLYL-TRNA SYNTHETASE ASSOCIATED DOMAIN-CONTAINING PROTEIN 1-RELATED"/>
    <property type="match status" value="1"/>
</dbReference>
<organism evidence="3 4">
    <name type="scientific">Ferrimonas aestuarii</name>
    <dbReference type="NCBI Taxonomy" id="2569539"/>
    <lineage>
        <taxon>Bacteria</taxon>
        <taxon>Pseudomonadati</taxon>
        <taxon>Pseudomonadota</taxon>
        <taxon>Gammaproteobacteria</taxon>
        <taxon>Alteromonadales</taxon>
        <taxon>Ferrimonadaceae</taxon>
        <taxon>Ferrimonas</taxon>
    </lineage>
</organism>
<dbReference type="InterPro" id="IPR007214">
    <property type="entry name" value="YbaK/aa-tRNA-synth-assoc-dom"/>
</dbReference>
<keyword evidence="3" id="KW-0030">Aminoacyl-tRNA synthetase</keyword>
<evidence type="ECO:0000259" key="2">
    <source>
        <dbReference type="Pfam" id="PF04073"/>
    </source>
</evidence>
<dbReference type="AlphaFoldDB" id="A0A4U1BG59"/>
<dbReference type="GO" id="GO:0004812">
    <property type="term" value="F:aminoacyl-tRNA ligase activity"/>
    <property type="evidence" value="ECO:0007669"/>
    <property type="project" value="UniProtKB-KW"/>
</dbReference>
<dbReference type="CDD" id="cd04335">
    <property type="entry name" value="PrdX_deacylase"/>
    <property type="match status" value="1"/>
</dbReference>
<evidence type="ECO:0000256" key="1">
    <source>
        <dbReference type="ARBA" id="ARBA00010201"/>
    </source>
</evidence>
<dbReference type="PANTHER" id="PTHR31423">
    <property type="entry name" value="YBAK DOMAIN-CONTAINING PROTEIN"/>
    <property type="match status" value="1"/>
</dbReference>
<dbReference type="InterPro" id="IPR040285">
    <property type="entry name" value="ProX/PRXD1"/>
</dbReference>
<reference evidence="3 4" key="1">
    <citation type="submission" date="2019-04" db="EMBL/GenBank/DDBJ databases">
        <authorList>
            <person name="Hwang J.C."/>
        </authorList>
    </citation>
    <scope>NUCLEOTIDE SEQUENCE [LARGE SCALE GENOMIC DNA]</scope>
    <source>
        <strain evidence="3 4">IMCC35002</strain>
    </source>
</reference>
<accession>A0A4U1BG59</accession>
<dbReference type="InterPro" id="IPR036754">
    <property type="entry name" value="YbaK/aa-tRNA-synt-asso_dom_sf"/>
</dbReference>
<protein>
    <submittedName>
        <fullName evidence="3">Prolyl-tRNA synthetase associated domain-containing protein</fullName>
    </submittedName>
</protein>
<dbReference type="Proteomes" id="UP000305675">
    <property type="component" value="Unassembled WGS sequence"/>
</dbReference>
<dbReference type="Gene3D" id="3.90.960.10">
    <property type="entry name" value="YbaK/aminoacyl-tRNA synthetase-associated domain"/>
    <property type="match status" value="1"/>
</dbReference>
<proteinExistence type="inferred from homology"/>
<dbReference type="OrthoDB" id="5145315at2"/>
<keyword evidence="4" id="KW-1185">Reference proteome</keyword>
<dbReference type="GO" id="GO:0002161">
    <property type="term" value="F:aminoacyl-tRNA deacylase activity"/>
    <property type="evidence" value="ECO:0007669"/>
    <property type="project" value="InterPro"/>
</dbReference>
<sequence length="162" mass="18493">MVENQLAAFGIEFQAFEHPPLFTCEDADKLNLHRPGQRLKNLFLRDNAGKRHFLLITSAYKAVDLKLLSKQLKMSRLGFASSERLQKYLGIQPGSVSLLALLNDHRQQVELWIDSDLWNGEAFQCHPLVNTRTLVLEQADVEKFAQYTGHGYQLVDVPSIEE</sequence>